<dbReference type="AlphaFoldDB" id="A0A8S4RZ76"/>
<dbReference type="EMBL" id="CAKXAJ010025707">
    <property type="protein sequence ID" value="CAH2242889.1"/>
    <property type="molecule type" value="Genomic_DNA"/>
</dbReference>
<proteinExistence type="predicted"/>
<reference evidence="1" key="1">
    <citation type="submission" date="2022-03" db="EMBL/GenBank/DDBJ databases">
        <authorList>
            <person name="Lindestad O."/>
        </authorList>
    </citation>
    <scope>NUCLEOTIDE SEQUENCE</scope>
</reference>
<protein>
    <submittedName>
        <fullName evidence="1">Jg14459 protein</fullName>
    </submittedName>
</protein>
<sequence length="234" mass="26087">MCACKQKRASFLIEDILCETKPHKHLSHEPLESLTCSKKPEVFGICAVTTPVIEFANQNVASKTPKVANTDNKGFSIANLASSEPGSCKGLTSLATEDGCKFSISKLTTGDFGKDCSTSKNATHSSNPNRNEELITKLNVVTEVQRELEIVKLKVNLEQRRNTYPIYPTPIKANLPWTPYRLKNSGYPMESRHPMSFYSDPMLKTEQILRNQLAVNRLVTNPYSLRQVYGFDGG</sequence>
<gene>
    <name evidence="1" type="primary">jg14459</name>
    <name evidence="1" type="ORF">PAEG_LOCUS19107</name>
</gene>
<name>A0A8S4RZ76_9NEOP</name>
<comment type="caution">
    <text evidence="1">The sequence shown here is derived from an EMBL/GenBank/DDBJ whole genome shotgun (WGS) entry which is preliminary data.</text>
</comment>
<keyword evidence="2" id="KW-1185">Reference proteome</keyword>
<evidence type="ECO:0000313" key="1">
    <source>
        <dbReference type="EMBL" id="CAH2242889.1"/>
    </source>
</evidence>
<dbReference type="OrthoDB" id="6159439at2759"/>
<organism evidence="1 2">
    <name type="scientific">Pararge aegeria aegeria</name>
    <dbReference type="NCBI Taxonomy" id="348720"/>
    <lineage>
        <taxon>Eukaryota</taxon>
        <taxon>Metazoa</taxon>
        <taxon>Ecdysozoa</taxon>
        <taxon>Arthropoda</taxon>
        <taxon>Hexapoda</taxon>
        <taxon>Insecta</taxon>
        <taxon>Pterygota</taxon>
        <taxon>Neoptera</taxon>
        <taxon>Endopterygota</taxon>
        <taxon>Lepidoptera</taxon>
        <taxon>Glossata</taxon>
        <taxon>Ditrysia</taxon>
        <taxon>Papilionoidea</taxon>
        <taxon>Nymphalidae</taxon>
        <taxon>Satyrinae</taxon>
        <taxon>Satyrini</taxon>
        <taxon>Parargina</taxon>
        <taxon>Pararge</taxon>
    </lineage>
</organism>
<accession>A0A8S4RZ76</accession>
<evidence type="ECO:0000313" key="2">
    <source>
        <dbReference type="Proteomes" id="UP000838756"/>
    </source>
</evidence>
<dbReference type="Proteomes" id="UP000838756">
    <property type="component" value="Unassembled WGS sequence"/>
</dbReference>